<name>A0A813JCL1_POLGL</name>
<keyword evidence="1" id="KW-0677">Repeat</keyword>
<evidence type="ECO:0000313" key="3">
    <source>
        <dbReference type="EMBL" id="CAE8675527.1"/>
    </source>
</evidence>
<dbReference type="AlphaFoldDB" id="A0A813JCL1"/>
<dbReference type="InterPro" id="IPR002885">
    <property type="entry name" value="PPR_rpt"/>
</dbReference>
<comment type="caution">
    <text evidence="3">The sequence shown here is derived from an EMBL/GenBank/DDBJ whole genome shotgun (WGS) entry which is preliminary data.</text>
</comment>
<dbReference type="Pfam" id="PF13812">
    <property type="entry name" value="PPR_3"/>
    <property type="match status" value="1"/>
</dbReference>
<dbReference type="Proteomes" id="UP000626109">
    <property type="component" value="Unassembled WGS sequence"/>
</dbReference>
<dbReference type="PANTHER" id="PTHR47447:SF17">
    <property type="entry name" value="OS12G0638900 PROTEIN"/>
    <property type="match status" value="1"/>
</dbReference>
<organism evidence="3 4">
    <name type="scientific">Polarella glacialis</name>
    <name type="common">Dinoflagellate</name>
    <dbReference type="NCBI Taxonomy" id="89957"/>
    <lineage>
        <taxon>Eukaryota</taxon>
        <taxon>Sar</taxon>
        <taxon>Alveolata</taxon>
        <taxon>Dinophyceae</taxon>
        <taxon>Suessiales</taxon>
        <taxon>Suessiaceae</taxon>
        <taxon>Polarella</taxon>
    </lineage>
</organism>
<dbReference type="InterPro" id="IPR011990">
    <property type="entry name" value="TPR-like_helical_dom_sf"/>
</dbReference>
<sequence length="182" mass="20113">EKSFQWERALLLLLNMHCEQVAPNMITINSAISACSRGIKWELALQLLWGVQTDGLSLLRPDATTYSATMNACGHGLQWERAVRLLAVAQVDGRQQLDAAIFNTAIGACERANRWGRVICFLDDMRHHRLAASTLSFNAALDAFARSGEWSQALRAMHDMKGLRLQPDVVTYSASLAISSSP</sequence>
<dbReference type="PROSITE" id="PS51375">
    <property type="entry name" value="PPR"/>
    <property type="match status" value="1"/>
</dbReference>
<accession>A0A813JCL1</accession>
<proteinExistence type="predicted"/>
<evidence type="ECO:0000256" key="1">
    <source>
        <dbReference type="ARBA" id="ARBA00022737"/>
    </source>
</evidence>
<dbReference type="PANTHER" id="PTHR47447">
    <property type="entry name" value="OS03G0856100 PROTEIN"/>
    <property type="match status" value="1"/>
</dbReference>
<feature type="non-terminal residue" evidence="3">
    <location>
        <position position="182"/>
    </location>
</feature>
<feature type="non-terminal residue" evidence="3">
    <location>
        <position position="1"/>
    </location>
</feature>
<dbReference type="NCBIfam" id="TIGR00756">
    <property type="entry name" value="PPR"/>
    <property type="match status" value="1"/>
</dbReference>
<evidence type="ECO:0000313" key="4">
    <source>
        <dbReference type="Proteomes" id="UP000626109"/>
    </source>
</evidence>
<dbReference type="Pfam" id="PF13041">
    <property type="entry name" value="PPR_2"/>
    <property type="match status" value="1"/>
</dbReference>
<reference evidence="3" key="1">
    <citation type="submission" date="2021-02" db="EMBL/GenBank/DDBJ databases">
        <authorList>
            <person name="Dougan E. K."/>
            <person name="Rhodes N."/>
            <person name="Thang M."/>
            <person name="Chan C."/>
        </authorList>
    </citation>
    <scope>NUCLEOTIDE SEQUENCE</scope>
</reference>
<protein>
    <recommendedName>
        <fullName evidence="5">Pentatricopeptide repeat-containing protein</fullName>
    </recommendedName>
</protein>
<feature type="repeat" description="PPR" evidence="2">
    <location>
        <begin position="133"/>
        <end position="167"/>
    </location>
</feature>
<evidence type="ECO:0000256" key="2">
    <source>
        <dbReference type="PROSITE-ProRule" id="PRU00708"/>
    </source>
</evidence>
<gene>
    <name evidence="3" type="ORF">PGLA2088_LOCUS19435</name>
</gene>
<dbReference type="EMBL" id="CAJNNW010025088">
    <property type="protein sequence ID" value="CAE8675527.1"/>
    <property type="molecule type" value="Genomic_DNA"/>
</dbReference>
<dbReference type="Gene3D" id="1.25.40.10">
    <property type="entry name" value="Tetratricopeptide repeat domain"/>
    <property type="match status" value="1"/>
</dbReference>
<evidence type="ECO:0008006" key="5">
    <source>
        <dbReference type="Google" id="ProtNLM"/>
    </source>
</evidence>